<dbReference type="InterPro" id="IPR016024">
    <property type="entry name" value="ARM-type_fold"/>
</dbReference>
<comment type="caution">
    <text evidence="1">The sequence shown here is derived from an EMBL/GenBank/DDBJ whole genome shotgun (WGS) entry which is preliminary data.</text>
</comment>
<dbReference type="PANTHER" id="PTHR14873">
    <property type="entry name" value="OS06G0694100 PROTEIN"/>
    <property type="match status" value="1"/>
</dbReference>
<reference evidence="1" key="2">
    <citation type="journal article" date="2023" name="Microbiol Resour">
        <title>Decontamination and Annotation of the Draft Genome Sequence of the Oomycete Lagenidium giganteum ARSEF 373.</title>
        <authorList>
            <person name="Morgan W.R."/>
            <person name="Tartar A."/>
        </authorList>
    </citation>
    <scope>NUCLEOTIDE SEQUENCE</scope>
    <source>
        <strain evidence="1">ARSEF 373</strain>
    </source>
</reference>
<evidence type="ECO:0000313" key="1">
    <source>
        <dbReference type="EMBL" id="DAZ93009.1"/>
    </source>
</evidence>
<gene>
    <name evidence="1" type="ORF">N0F65_011302</name>
</gene>
<proteinExistence type="predicted"/>
<dbReference type="Proteomes" id="UP001146120">
    <property type="component" value="Unassembled WGS sequence"/>
</dbReference>
<keyword evidence="2" id="KW-1185">Reference proteome</keyword>
<dbReference type="EMBL" id="DAKRPA010000354">
    <property type="protein sequence ID" value="DAZ93009.1"/>
    <property type="molecule type" value="Genomic_DNA"/>
</dbReference>
<sequence length="298" mass="33336">MAAHSKAETLLSDCMVVAGCHTQAQVITKHLDILLHLCVDGISKEDWTAQGSLPMRVLRWLVTQVTLPNLGGDKLGRLLKAVFPLVEDLNDSTQLVGMHMLRHIVFNVTATELRWYGVVLAMLAVGSDLQPYDDCFLRVLNDASLCSDVHLRRIYLVRLRSAIERMGAPHSLHLVRYLQPLLKVLLASFESVNADLLIDALQTLETTVRGAWPRIPAHSEEIVVGVFRVVAFCEMFDGTPPHAPSVDIKQTLLDTCAKVLQLVRDLDQARTDEMINKISAECRPLDRFCAQIVTQEKR</sequence>
<dbReference type="AlphaFoldDB" id="A0AAV2YI68"/>
<dbReference type="PANTHER" id="PTHR14873:SF1">
    <property type="entry name" value="OS06G0694100 PROTEIN"/>
    <property type="match status" value="1"/>
</dbReference>
<dbReference type="SUPFAM" id="SSF48371">
    <property type="entry name" value="ARM repeat"/>
    <property type="match status" value="1"/>
</dbReference>
<reference evidence="1" key="1">
    <citation type="submission" date="2022-11" db="EMBL/GenBank/DDBJ databases">
        <authorList>
            <person name="Morgan W.R."/>
            <person name="Tartar A."/>
        </authorList>
    </citation>
    <scope>NUCLEOTIDE SEQUENCE</scope>
    <source>
        <strain evidence="1">ARSEF 373</strain>
    </source>
</reference>
<protein>
    <submittedName>
        <fullName evidence="1">Uncharacterized protein</fullName>
    </submittedName>
</protein>
<organism evidence="1 2">
    <name type="scientific">Lagenidium giganteum</name>
    <dbReference type="NCBI Taxonomy" id="4803"/>
    <lineage>
        <taxon>Eukaryota</taxon>
        <taxon>Sar</taxon>
        <taxon>Stramenopiles</taxon>
        <taxon>Oomycota</taxon>
        <taxon>Peronosporomycetes</taxon>
        <taxon>Pythiales</taxon>
        <taxon>Pythiaceae</taxon>
    </lineage>
</organism>
<evidence type="ECO:0000313" key="2">
    <source>
        <dbReference type="Proteomes" id="UP001146120"/>
    </source>
</evidence>
<name>A0AAV2YI68_9STRA</name>
<accession>A0AAV2YI68</accession>